<evidence type="ECO:0000313" key="1">
    <source>
        <dbReference type="EMBL" id="RMJ15355.1"/>
    </source>
</evidence>
<evidence type="ECO:0000313" key="2">
    <source>
        <dbReference type="Proteomes" id="UP000277212"/>
    </source>
</evidence>
<dbReference type="Proteomes" id="UP000277212">
    <property type="component" value="Unassembled WGS sequence"/>
</dbReference>
<dbReference type="EMBL" id="NKUJ01000066">
    <property type="protein sequence ID" value="RMJ15355.1"/>
    <property type="molecule type" value="Genomic_DNA"/>
</dbReference>
<reference evidence="1 2" key="1">
    <citation type="submission" date="2017-06" db="EMBL/GenBank/DDBJ databases">
        <title>Comparative genomic analysis of Ambrosia Fusariam Clade fungi.</title>
        <authorList>
            <person name="Stajich J.E."/>
            <person name="Carrillo J."/>
            <person name="Kijimoto T."/>
            <person name="Eskalen A."/>
            <person name="O'Donnell K."/>
            <person name="Kasson M."/>
        </authorList>
    </citation>
    <scope>NUCLEOTIDE SEQUENCE [LARGE SCALE GENOMIC DNA]</scope>
    <source>
        <strain evidence="1">UCR3666</strain>
    </source>
</reference>
<accession>A0A3M2SDQ7</accession>
<protein>
    <submittedName>
        <fullName evidence="1">Uncharacterized protein</fullName>
    </submittedName>
</protein>
<sequence length="86" mass="9717">MDLLSTVGQFYSLMSRTLRILDHNNTSRYESKHTRSILTTNHHSTTLYDLAQSGFSLWGIFSLSTSTLSSPLPPFLPGILLWPFSI</sequence>
<dbReference type="AlphaFoldDB" id="A0A3M2SDQ7"/>
<keyword evidence="2" id="KW-1185">Reference proteome</keyword>
<name>A0A3M2SDQ7_9HYPO</name>
<gene>
    <name evidence="1" type="ORF">CDV36_004986</name>
</gene>
<proteinExistence type="predicted"/>
<comment type="caution">
    <text evidence="1">The sequence shown here is derived from an EMBL/GenBank/DDBJ whole genome shotgun (WGS) entry which is preliminary data.</text>
</comment>
<organism evidence="1 2">
    <name type="scientific">Fusarium kuroshium</name>
    <dbReference type="NCBI Taxonomy" id="2010991"/>
    <lineage>
        <taxon>Eukaryota</taxon>
        <taxon>Fungi</taxon>
        <taxon>Dikarya</taxon>
        <taxon>Ascomycota</taxon>
        <taxon>Pezizomycotina</taxon>
        <taxon>Sordariomycetes</taxon>
        <taxon>Hypocreomycetidae</taxon>
        <taxon>Hypocreales</taxon>
        <taxon>Nectriaceae</taxon>
        <taxon>Fusarium</taxon>
        <taxon>Fusarium solani species complex</taxon>
    </lineage>
</organism>